<feature type="transmembrane region" description="Helical" evidence="7">
    <location>
        <begin position="164"/>
        <end position="182"/>
    </location>
</feature>
<dbReference type="GO" id="GO:0005886">
    <property type="term" value="C:plasma membrane"/>
    <property type="evidence" value="ECO:0007669"/>
    <property type="project" value="UniProtKB-SubCell"/>
</dbReference>
<feature type="transmembrane region" description="Helical" evidence="7">
    <location>
        <begin position="76"/>
        <end position="95"/>
    </location>
</feature>
<feature type="transmembrane region" description="Helical" evidence="7">
    <location>
        <begin position="268"/>
        <end position="288"/>
    </location>
</feature>
<keyword evidence="4 7" id="KW-0812">Transmembrane</keyword>
<dbReference type="SUPFAM" id="SSF103473">
    <property type="entry name" value="MFS general substrate transporter"/>
    <property type="match status" value="1"/>
</dbReference>
<keyword evidence="10" id="KW-1185">Reference proteome</keyword>
<feature type="transmembrane region" description="Helical" evidence="7">
    <location>
        <begin position="324"/>
        <end position="347"/>
    </location>
</feature>
<dbReference type="InterPro" id="IPR020846">
    <property type="entry name" value="MFS_dom"/>
</dbReference>
<proteinExistence type="predicted"/>
<dbReference type="CDD" id="cd17477">
    <property type="entry name" value="MFS_YcaD_like"/>
    <property type="match status" value="1"/>
</dbReference>
<keyword evidence="5 7" id="KW-1133">Transmembrane helix</keyword>
<feature type="transmembrane region" description="Helical" evidence="7">
    <location>
        <begin position="101"/>
        <end position="124"/>
    </location>
</feature>
<evidence type="ECO:0000256" key="2">
    <source>
        <dbReference type="ARBA" id="ARBA00022448"/>
    </source>
</evidence>
<evidence type="ECO:0000256" key="5">
    <source>
        <dbReference type="ARBA" id="ARBA00022989"/>
    </source>
</evidence>
<dbReference type="InterPro" id="IPR036259">
    <property type="entry name" value="MFS_trans_sf"/>
</dbReference>
<feature type="domain" description="Major facilitator superfamily (MFS) profile" evidence="8">
    <location>
        <begin position="1"/>
        <end position="383"/>
    </location>
</feature>
<dbReference type="RefSeq" id="WP_184263101.1">
    <property type="nucleotide sequence ID" value="NZ_JACIIX010000005.1"/>
</dbReference>
<accession>A0A7W9ZEZ9</accession>
<evidence type="ECO:0000313" key="10">
    <source>
        <dbReference type="Proteomes" id="UP000544872"/>
    </source>
</evidence>
<comment type="subcellular location">
    <subcellularLocation>
        <location evidence="1">Cell membrane</location>
        <topology evidence="1">Multi-pass membrane protein</topology>
    </subcellularLocation>
</comment>
<feature type="transmembrane region" description="Helical" evidence="7">
    <location>
        <begin position="294"/>
        <end position="312"/>
    </location>
</feature>
<evidence type="ECO:0000256" key="3">
    <source>
        <dbReference type="ARBA" id="ARBA00022475"/>
    </source>
</evidence>
<dbReference type="Gene3D" id="1.20.1250.20">
    <property type="entry name" value="MFS general substrate transporter like domains"/>
    <property type="match status" value="2"/>
</dbReference>
<dbReference type="PANTHER" id="PTHR23521:SF2">
    <property type="entry name" value="TRANSPORTER MFS SUPERFAMILY"/>
    <property type="match status" value="1"/>
</dbReference>
<feature type="transmembrane region" description="Helical" evidence="7">
    <location>
        <begin position="136"/>
        <end position="158"/>
    </location>
</feature>
<keyword evidence="2" id="KW-0813">Transport</keyword>
<reference evidence="9 10" key="1">
    <citation type="submission" date="2020-08" db="EMBL/GenBank/DDBJ databases">
        <title>Genomic Encyclopedia of Type Strains, Phase IV (KMG-IV): sequencing the most valuable type-strain genomes for metagenomic binning, comparative biology and taxonomic classification.</title>
        <authorList>
            <person name="Goeker M."/>
        </authorList>
    </citation>
    <scope>NUCLEOTIDE SEQUENCE [LARGE SCALE GENOMIC DNA]</scope>
    <source>
        <strain evidence="9 10">DSM 11590</strain>
    </source>
</reference>
<sequence length="396" mass="41661">MVTPSRHQPLSLPLLSTASALLAAAVGASYAYVDLSLNRMGVSASAIGLNASMPALAWLLATPLMPWALRRFNPKALLPGLLAVAILAILCFPALPDADVWMALRFLFGGGTGMVFRLVEYWINAGSPENRRARNVGIYATTFAVGIMTGATVTPLIGTEGWPPVLMMAILALAAGLVFAFLHGGPPPIKEPPPMGHRGLFRGAARLPLLGVLLFGLFEAAPYTMMPVYAVRSGLEEHWAAWCVSATFAGLILMAIPIGILADRFGKVRVLVSSAVIALIIPALIPSAMQSPEVLLLTMLVWGGSAGSFYNLTLAMLADHFKGAGLATANASFGTLYAVGSLCGPILHGLSMDSWNPQGLMISTAALFALFLCVSFWQSVTARGAICTIETDPSPD</sequence>
<keyword evidence="6 7" id="KW-0472">Membrane</keyword>
<feature type="transmembrane region" description="Helical" evidence="7">
    <location>
        <begin position="203"/>
        <end position="224"/>
    </location>
</feature>
<feature type="transmembrane region" description="Helical" evidence="7">
    <location>
        <begin position="239"/>
        <end position="261"/>
    </location>
</feature>
<feature type="transmembrane region" description="Helical" evidence="7">
    <location>
        <begin position="359"/>
        <end position="377"/>
    </location>
</feature>
<gene>
    <name evidence="9" type="ORF">FHS48_001676</name>
</gene>
<evidence type="ECO:0000313" key="9">
    <source>
        <dbReference type="EMBL" id="MBB6210261.1"/>
    </source>
</evidence>
<organism evidence="9 10">
    <name type="scientific">Novispirillum itersonii</name>
    <name type="common">Aquaspirillum itersonii</name>
    <dbReference type="NCBI Taxonomy" id="189"/>
    <lineage>
        <taxon>Bacteria</taxon>
        <taxon>Pseudomonadati</taxon>
        <taxon>Pseudomonadota</taxon>
        <taxon>Alphaproteobacteria</taxon>
        <taxon>Rhodospirillales</taxon>
        <taxon>Novispirillaceae</taxon>
        <taxon>Novispirillum</taxon>
    </lineage>
</organism>
<evidence type="ECO:0000256" key="6">
    <source>
        <dbReference type="ARBA" id="ARBA00023136"/>
    </source>
</evidence>
<dbReference type="InterPro" id="IPR047200">
    <property type="entry name" value="MFS_YcaD-like"/>
</dbReference>
<evidence type="ECO:0000256" key="1">
    <source>
        <dbReference type="ARBA" id="ARBA00004651"/>
    </source>
</evidence>
<comment type="caution">
    <text evidence="9">The sequence shown here is derived from an EMBL/GenBank/DDBJ whole genome shotgun (WGS) entry which is preliminary data.</text>
</comment>
<evidence type="ECO:0000256" key="4">
    <source>
        <dbReference type="ARBA" id="ARBA00022692"/>
    </source>
</evidence>
<dbReference type="EMBL" id="JACIIX010000005">
    <property type="protein sequence ID" value="MBB6210261.1"/>
    <property type="molecule type" value="Genomic_DNA"/>
</dbReference>
<name>A0A7W9ZEZ9_NOVIT</name>
<dbReference type="InterPro" id="IPR011701">
    <property type="entry name" value="MFS"/>
</dbReference>
<dbReference type="Proteomes" id="UP000544872">
    <property type="component" value="Unassembled WGS sequence"/>
</dbReference>
<dbReference type="PROSITE" id="PS50850">
    <property type="entry name" value="MFS"/>
    <property type="match status" value="1"/>
</dbReference>
<protein>
    <submittedName>
        <fullName evidence="9">MFS family permease</fullName>
    </submittedName>
</protein>
<dbReference type="AlphaFoldDB" id="A0A7W9ZEZ9"/>
<dbReference type="GO" id="GO:0022857">
    <property type="term" value="F:transmembrane transporter activity"/>
    <property type="evidence" value="ECO:0007669"/>
    <property type="project" value="InterPro"/>
</dbReference>
<evidence type="ECO:0000259" key="8">
    <source>
        <dbReference type="PROSITE" id="PS50850"/>
    </source>
</evidence>
<dbReference type="Pfam" id="PF07690">
    <property type="entry name" value="MFS_1"/>
    <property type="match status" value="2"/>
</dbReference>
<keyword evidence="3" id="KW-1003">Cell membrane</keyword>
<evidence type="ECO:0000256" key="7">
    <source>
        <dbReference type="SAM" id="Phobius"/>
    </source>
</evidence>
<dbReference type="PANTHER" id="PTHR23521">
    <property type="entry name" value="TRANSPORTER MFS SUPERFAMILY"/>
    <property type="match status" value="1"/>
</dbReference>
<feature type="transmembrane region" description="Helical" evidence="7">
    <location>
        <begin position="51"/>
        <end position="69"/>
    </location>
</feature>